<dbReference type="SUPFAM" id="SSF101576">
    <property type="entry name" value="Supernatant protein factor (SPF), C-terminal domain"/>
    <property type="match status" value="1"/>
</dbReference>
<evidence type="ECO:0000256" key="6">
    <source>
        <dbReference type="ARBA" id="ARBA00023136"/>
    </source>
</evidence>
<dbReference type="Proteomes" id="UP000247409">
    <property type="component" value="Unassembled WGS sequence"/>
</dbReference>
<comment type="subcellular location">
    <subcellularLocation>
        <location evidence="7">Endomembrane system</location>
        <topology evidence="7">Single-pass membrane protein</topology>
    </subcellularLocation>
    <subcellularLocation>
        <location evidence="1 8">Membrane</location>
        <topology evidence="1 8">Single-pass type I membrane protein</topology>
    </subcellularLocation>
</comment>
<protein>
    <submittedName>
        <fullName evidence="12">Transmembrane emp24 domain-containing protein A</fullName>
    </submittedName>
</protein>
<evidence type="ECO:0000256" key="8">
    <source>
        <dbReference type="RuleBase" id="RU003827"/>
    </source>
</evidence>
<organism evidence="12 13">
    <name type="scientific">Gracilariopsis chorda</name>
    <dbReference type="NCBI Taxonomy" id="448386"/>
    <lineage>
        <taxon>Eukaryota</taxon>
        <taxon>Rhodophyta</taxon>
        <taxon>Florideophyceae</taxon>
        <taxon>Rhodymeniophycidae</taxon>
        <taxon>Gracilariales</taxon>
        <taxon>Gracilariaceae</taxon>
        <taxon>Gracilariopsis</taxon>
    </lineage>
</organism>
<keyword evidence="6 9" id="KW-0472">Membrane</keyword>
<feature type="transmembrane region" description="Helical" evidence="9">
    <location>
        <begin position="170"/>
        <end position="190"/>
    </location>
</feature>
<name>A0A2V3J4W3_9FLOR</name>
<comment type="similarity">
    <text evidence="2 8">Belongs to the EMP24/GP25L family.</text>
</comment>
<evidence type="ECO:0000313" key="12">
    <source>
        <dbReference type="EMBL" id="PXF49435.1"/>
    </source>
</evidence>
<feature type="signal peptide" evidence="10">
    <location>
        <begin position="1"/>
        <end position="19"/>
    </location>
</feature>
<dbReference type="AlphaFoldDB" id="A0A2V3J4W3"/>
<dbReference type="Pfam" id="PF01105">
    <property type="entry name" value="EMP24_GP25L"/>
    <property type="match status" value="1"/>
</dbReference>
<dbReference type="PANTHER" id="PTHR22811">
    <property type="entry name" value="TRANSMEMBRANE EMP24 DOMAIN-CONTAINING PROTEIN"/>
    <property type="match status" value="1"/>
</dbReference>
<feature type="chain" id="PRO_5016042752" evidence="10">
    <location>
        <begin position="20"/>
        <end position="205"/>
    </location>
</feature>
<keyword evidence="3 8" id="KW-0812">Transmembrane</keyword>
<evidence type="ECO:0000256" key="4">
    <source>
        <dbReference type="ARBA" id="ARBA00022729"/>
    </source>
</evidence>
<keyword evidence="4 10" id="KW-0732">Signal</keyword>
<dbReference type="InterPro" id="IPR015720">
    <property type="entry name" value="Emp24-like"/>
</dbReference>
<feature type="domain" description="GOLD" evidence="11">
    <location>
        <begin position="29"/>
        <end position="111"/>
    </location>
</feature>
<evidence type="ECO:0000256" key="9">
    <source>
        <dbReference type="SAM" id="Phobius"/>
    </source>
</evidence>
<accession>A0A2V3J4W3</accession>
<proteinExistence type="inferred from homology"/>
<evidence type="ECO:0000256" key="2">
    <source>
        <dbReference type="ARBA" id="ARBA00007104"/>
    </source>
</evidence>
<dbReference type="PROSITE" id="PS50866">
    <property type="entry name" value="GOLD"/>
    <property type="match status" value="1"/>
</dbReference>
<dbReference type="OrthoDB" id="62956at2759"/>
<dbReference type="STRING" id="448386.A0A2V3J4W3"/>
<dbReference type="InterPro" id="IPR036598">
    <property type="entry name" value="GOLD_dom_sf"/>
</dbReference>
<sequence>MNRVAIALLLLCFARTIYAISFDLPPGTEECFFEDVHQGTTINGAFAVTQGSHMDIDVRIYAPDGTQIYNAKREGEDKFMLKADRDGTYRFCFSNKMSVVSHKTVKLVITTGDPIDFSKLAKKESMDNVERWIVSITHTVRMIDFHQQEYRMLHERHLKTVTSTNRRVKWWSFLECVAVMAVSGIQVMFIKRMFNKSGPGVKRMV</sequence>
<evidence type="ECO:0000256" key="5">
    <source>
        <dbReference type="ARBA" id="ARBA00022989"/>
    </source>
</evidence>
<keyword evidence="5 9" id="KW-1133">Transmembrane helix</keyword>
<dbReference type="SMART" id="SM01190">
    <property type="entry name" value="EMP24_GP25L"/>
    <property type="match status" value="1"/>
</dbReference>
<reference evidence="12 13" key="1">
    <citation type="journal article" date="2018" name="Mol. Biol. Evol.">
        <title>Analysis of the draft genome of the red seaweed Gracilariopsis chorda provides insights into genome size evolution in Rhodophyta.</title>
        <authorList>
            <person name="Lee J."/>
            <person name="Yang E.C."/>
            <person name="Graf L."/>
            <person name="Yang J.H."/>
            <person name="Qiu H."/>
            <person name="Zel Zion U."/>
            <person name="Chan C.X."/>
            <person name="Stephens T.G."/>
            <person name="Weber A.P.M."/>
            <person name="Boo G.H."/>
            <person name="Boo S.M."/>
            <person name="Kim K.M."/>
            <person name="Shin Y."/>
            <person name="Jung M."/>
            <person name="Lee S.J."/>
            <person name="Yim H.S."/>
            <person name="Lee J.H."/>
            <person name="Bhattacharya D."/>
            <person name="Yoon H.S."/>
        </authorList>
    </citation>
    <scope>NUCLEOTIDE SEQUENCE [LARGE SCALE GENOMIC DNA]</scope>
    <source>
        <strain evidence="12 13">SKKU-2015</strain>
        <tissue evidence="12">Whole body</tissue>
    </source>
</reference>
<dbReference type="EMBL" id="NBIV01000005">
    <property type="protein sequence ID" value="PXF49435.1"/>
    <property type="molecule type" value="Genomic_DNA"/>
</dbReference>
<evidence type="ECO:0000256" key="1">
    <source>
        <dbReference type="ARBA" id="ARBA00004479"/>
    </source>
</evidence>
<gene>
    <name evidence="12" type="ORF">BWQ96_00751</name>
</gene>
<comment type="caution">
    <text evidence="12">The sequence shown here is derived from an EMBL/GenBank/DDBJ whole genome shotgun (WGS) entry which is preliminary data.</text>
</comment>
<dbReference type="GO" id="GO:0016020">
    <property type="term" value="C:membrane"/>
    <property type="evidence" value="ECO:0007669"/>
    <property type="project" value="UniProtKB-SubCell"/>
</dbReference>
<evidence type="ECO:0000259" key="11">
    <source>
        <dbReference type="PROSITE" id="PS50866"/>
    </source>
</evidence>
<keyword evidence="13" id="KW-1185">Reference proteome</keyword>
<evidence type="ECO:0000313" key="13">
    <source>
        <dbReference type="Proteomes" id="UP000247409"/>
    </source>
</evidence>
<evidence type="ECO:0000256" key="3">
    <source>
        <dbReference type="ARBA" id="ARBA00022692"/>
    </source>
</evidence>
<dbReference type="InterPro" id="IPR009038">
    <property type="entry name" value="GOLD_dom"/>
</dbReference>
<evidence type="ECO:0000256" key="7">
    <source>
        <dbReference type="ARBA" id="ARBA00037847"/>
    </source>
</evidence>
<dbReference type="GO" id="GO:0012505">
    <property type="term" value="C:endomembrane system"/>
    <property type="evidence" value="ECO:0007669"/>
    <property type="project" value="UniProtKB-SubCell"/>
</dbReference>
<evidence type="ECO:0000256" key="10">
    <source>
        <dbReference type="SAM" id="SignalP"/>
    </source>
</evidence>